<evidence type="ECO:0000313" key="2">
    <source>
        <dbReference type="Proteomes" id="UP000648908"/>
    </source>
</evidence>
<reference evidence="1" key="1">
    <citation type="submission" date="2021-01" db="EMBL/GenBank/DDBJ databases">
        <title>Tabrizicola alba sp. nov. a motile alkaliphilic bacterium isolated from a soda lake.</title>
        <authorList>
            <person name="Szuroczki S."/>
            <person name="Abbaszade G."/>
            <person name="Schumann P."/>
            <person name="Toth E."/>
        </authorList>
    </citation>
    <scope>NUCLEOTIDE SEQUENCE</scope>
    <source>
        <strain evidence="1">DMG-N-6</strain>
    </source>
</reference>
<keyword evidence="2" id="KW-1185">Reference proteome</keyword>
<name>A0A8K0VFH6_9RHOB</name>
<gene>
    <name evidence="1" type="ORF">JL811_19060</name>
</gene>
<dbReference type="Proteomes" id="UP000648908">
    <property type="component" value="Unassembled WGS sequence"/>
</dbReference>
<comment type="caution">
    <text evidence="1">The sequence shown here is derived from an EMBL/GenBank/DDBJ whole genome shotgun (WGS) entry which is preliminary data.</text>
</comment>
<protein>
    <submittedName>
        <fullName evidence="1">Uncharacterized protein</fullName>
    </submittedName>
</protein>
<dbReference type="EMBL" id="JAESVN010000017">
    <property type="protein sequence ID" value="MBL4919318.1"/>
    <property type="molecule type" value="Genomic_DNA"/>
</dbReference>
<organism evidence="1 2">
    <name type="scientific">Szabonella alba</name>
    <dbReference type="NCBI Taxonomy" id="2804194"/>
    <lineage>
        <taxon>Bacteria</taxon>
        <taxon>Pseudomonadati</taxon>
        <taxon>Pseudomonadota</taxon>
        <taxon>Alphaproteobacteria</taxon>
        <taxon>Rhodobacterales</taxon>
        <taxon>Paracoccaceae</taxon>
        <taxon>Szabonella</taxon>
    </lineage>
</organism>
<dbReference type="RefSeq" id="WP_202690297.1">
    <property type="nucleotide sequence ID" value="NZ_JAESVN010000017.1"/>
</dbReference>
<proteinExistence type="predicted"/>
<dbReference type="AlphaFoldDB" id="A0A8K0VFH6"/>
<sequence>MNLSDVSAIAEDQDRGRWLDLLDPFDGKPVGIRLLVAGPDSMVQARARLKLADELADMADDEGRVSAENRETARLRNLARCVLGWEASEDGKPVPFSFEAVLRLLKAGRWVQEQVDDFAGSRRAFAKGAA</sequence>
<evidence type="ECO:0000313" key="1">
    <source>
        <dbReference type="EMBL" id="MBL4919318.1"/>
    </source>
</evidence>
<accession>A0A8K0VFH6</accession>